<keyword evidence="1" id="KW-1133">Transmembrane helix</keyword>
<keyword evidence="1" id="KW-0812">Transmembrane</keyword>
<dbReference type="Proteomes" id="UP001057481">
    <property type="component" value="Unassembled WGS sequence"/>
</dbReference>
<feature type="transmembrane region" description="Helical" evidence="1">
    <location>
        <begin position="36"/>
        <end position="53"/>
    </location>
</feature>
<reference evidence="3" key="1">
    <citation type="submission" date="2021-04" db="EMBL/GenBank/DDBJ databases">
        <title>Taxonomic assessment of Weissella genus.</title>
        <authorList>
            <person name="Fanelli F."/>
            <person name="Chieffi D."/>
            <person name="Dell'Aquila A."/>
            <person name="Gyu-Sung C."/>
            <person name="Franz C.M.A.P."/>
            <person name="Fusco V."/>
        </authorList>
    </citation>
    <scope>NUCLEOTIDE SEQUENCE</scope>
    <source>
        <strain evidence="3">LMG 25373</strain>
    </source>
</reference>
<dbReference type="PROSITE" id="PS50887">
    <property type="entry name" value="GGDEF"/>
    <property type="match status" value="1"/>
</dbReference>
<dbReference type="InterPro" id="IPR050469">
    <property type="entry name" value="Diguanylate_Cyclase"/>
</dbReference>
<dbReference type="SUPFAM" id="SSF55073">
    <property type="entry name" value="Nucleotide cyclase"/>
    <property type="match status" value="1"/>
</dbReference>
<evidence type="ECO:0000259" key="2">
    <source>
        <dbReference type="PROSITE" id="PS50887"/>
    </source>
</evidence>
<protein>
    <submittedName>
        <fullName evidence="3">GGDEF domain-containing protein</fullName>
    </submittedName>
</protein>
<dbReference type="PANTHER" id="PTHR45138">
    <property type="entry name" value="REGULATORY COMPONENTS OF SENSORY TRANSDUCTION SYSTEM"/>
    <property type="match status" value="1"/>
</dbReference>
<feature type="transmembrane region" description="Helical" evidence="1">
    <location>
        <begin position="82"/>
        <end position="102"/>
    </location>
</feature>
<keyword evidence="1" id="KW-0472">Membrane</keyword>
<keyword evidence="4" id="KW-1185">Reference proteome</keyword>
<dbReference type="Gene3D" id="3.30.70.270">
    <property type="match status" value="1"/>
</dbReference>
<evidence type="ECO:0000256" key="1">
    <source>
        <dbReference type="SAM" id="Phobius"/>
    </source>
</evidence>
<name>A0ABT0VGV6_9LACO</name>
<dbReference type="Pfam" id="PF00990">
    <property type="entry name" value="GGDEF"/>
    <property type="match status" value="1"/>
</dbReference>
<sequence>MDFIYCYGIVLFFAISTVLSLLLVQQNTIFIKNNNISKALYLFLYIVFTYNIVSLSRDFLTNITLYYIPLLFMLSFLSYRFIILGGILTPLIISVYFSFWYPNYTMDLVIKLLLAGAIGIISLLLIRRLIKPELLMYLSASFVMACIEIYQNSLMIKGTIFSYGSIQVGLTMINNLLLGLFIYYASKIIHAKIKEIQLKLASYDRDDLTGLYNFRQLNQDVLKVAPNDAQELIIIIIDIDHFKKLNDTHGHSHGNEILKFVADTVKRMIAAKFARNQYRIYRYGGEEIVVVLEDHIPQVDQILRELKTLISNESLRLYNENLTLSIGVSFNKKHHFDNLEAFRQADQLLYQVKTEGRDNYLIEN</sequence>
<dbReference type="CDD" id="cd01949">
    <property type="entry name" value="GGDEF"/>
    <property type="match status" value="1"/>
</dbReference>
<dbReference type="InterPro" id="IPR029787">
    <property type="entry name" value="Nucleotide_cyclase"/>
</dbReference>
<proteinExistence type="predicted"/>
<dbReference type="SMART" id="SM00267">
    <property type="entry name" value="GGDEF"/>
    <property type="match status" value="1"/>
</dbReference>
<feature type="transmembrane region" description="Helical" evidence="1">
    <location>
        <begin position="160"/>
        <end position="184"/>
    </location>
</feature>
<feature type="transmembrane region" description="Helical" evidence="1">
    <location>
        <begin position="6"/>
        <end position="24"/>
    </location>
</feature>
<evidence type="ECO:0000313" key="4">
    <source>
        <dbReference type="Proteomes" id="UP001057481"/>
    </source>
</evidence>
<gene>
    <name evidence="3" type="ORF">KAK10_03860</name>
</gene>
<comment type="caution">
    <text evidence="3">The sequence shown here is derived from an EMBL/GenBank/DDBJ whole genome shotgun (WGS) entry which is preliminary data.</text>
</comment>
<accession>A0ABT0VGV6</accession>
<evidence type="ECO:0000313" key="3">
    <source>
        <dbReference type="EMBL" id="MCM2437069.1"/>
    </source>
</evidence>
<dbReference type="NCBIfam" id="TIGR00254">
    <property type="entry name" value="GGDEF"/>
    <property type="match status" value="1"/>
</dbReference>
<feature type="domain" description="GGDEF" evidence="2">
    <location>
        <begin position="230"/>
        <end position="364"/>
    </location>
</feature>
<organism evidence="3 4">
    <name type="scientific">Periweissella beninensis</name>
    <dbReference type="NCBI Taxonomy" id="504936"/>
    <lineage>
        <taxon>Bacteria</taxon>
        <taxon>Bacillati</taxon>
        <taxon>Bacillota</taxon>
        <taxon>Bacilli</taxon>
        <taxon>Lactobacillales</taxon>
        <taxon>Lactobacillaceae</taxon>
        <taxon>Periweissella</taxon>
    </lineage>
</organism>
<dbReference type="InterPro" id="IPR000160">
    <property type="entry name" value="GGDEF_dom"/>
</dbReference>
<feature type="transmembrane region" description="Helical" evidence="1">
    <location>
        <begin position="108"/>
        <end position="127"/>
    </location>
</feature>
<dbReference type="RefSeq" id="WP_205144223.1">
    <property type="nucleotide sequence ID" value="NZ_JAFBDN010000025.1"/>
</dbReference>
<dbReference type="EMBL" id="JAGMVS010000048">
    <property type="protein sequence ID" value="MCM2437069.1"/>
    <property type="molecule type" value="Genomic_DNA"/>
</dbReference>
<dbReference type="InterPro" id="IPR043128">
    <property type="entry name" value="Rev_trsase/Diguanyl_cyclase"/>
</dbReference>
<feature type="transmembrane region" description="Helical" evidence="1">
    <location>
        <begin position="134"/>
        <end position="154"/>
    </location>
</feature>
<dbReference type="PANTHER" id="PTHR45138:SF9">
    <property type="entry name" value="DIGUANYLATE CYCLASE DGCM-RELATED"/>
    <property type="match status" value="1"/>
</dbReference>